<dbReference type="InParanoid" id="A0A6J2XQN2"/>
<dbReference type="OrthoDB" id="6077919at2759"/>
<dbReference type="PANTHER" id="PTHR23235:SF142">
    <property type="entry name" value="ZINC FINGER PROTEIN 384"/>
    <property type="match status" value="1"/>
</dbReference>
<feature type="domain" description="C2H2-type" evidence="8">
    <location>
        <begin position="314"/>
        <end position="341"/>
    </location>
</feature>
<dbReference type="PROSITE" id="PS50157">
    <property type="entry name" value="ZINC_FINGER_C2H2_2"/>
    <property type="match status" value="5"/>
</dbReference>
<evidence type="ECO:0000256" key="7">
    <source>
        <dbReference type="SAM" id="MobiDB-lite"/>
    </source>
</evidence>
<keyword evidence="5" id="KW-0539">Nucleus</keyword>
<keyword evidence="3 6" id="KW-0863">Zinc-finger</keyword>
<name>A0A6J2XQN2_SITOR</name>
<dbReference type="GO" id="GO:0005634">
    <property type="term" value="C:nucleus"/>
    <property type="evidence" value="ECO:0007669"/>
    <property type="project" value="UniProtKB-ARBA"/>
</dbReference>
<evidence type="ECO:0000256" key="2">
    <source>
        <dbReference type="ARBA" id="ARBA00022737"/>
    </source>
</evidence>
<dbReference type="GO" id="GO:0008270">
    <property type="term" value="F:zinc ion binding"/>
    <property type="evidence" value="ECO:0007669"/>
    <property type="project" value="UniProtKB-KW"/>
</dbReference>
<keyword evidence="2" id="KW-0677">Repeat</keyword>
<evidence type="ECO:0000313" key="10">
    <source>
        <dbReference type="RefSeq" id="XP_030753818.1"/>
    </source>
</evidence>
<dbReference type="SUPFAM" id="SSF57667">
    <property type="entry name" value="beta-beta-alpha zinc fingers"/>
    <property type="match status" value="2"/>
</dbReference>
<dbReference type="FunFam" id="3.30.160.60:FF:000005">
    <property type="entry name" value="Zinc finger protein 14 homolog"/>
    <property type="match status" value="1"/>
</dbReference>
<dbReference type="KEGG" id="soy:115880675"/>
<dbReference type="Pfam" id="PF00096">
    <property type="entry name" value="zf-C2H2"/>
    <property type="match status" value="5"/>
</dbReference>
<evidence type="ECO:0000256" key="6">
    <source>
        <dbReference type="PROSITE-ProRule" id="PRU00042"/>
    </source>
</evidence>
<feature type="region of interest" description="Disordered" evidence="7">
    <location>
        <begin position="134"/>
        <end position="161"/>
    </location>
</feature>
<organism evidence="9 10">
    <name type="scientific">Sitophilus oryzae</name>
    <name type="common">Rice weevil</name>
    <name type="synonym">Curculio oryzae</name>
    <dbReference type="NCBI Taxonomy" id="7048"/>
    <lineage>
        <taxon>Eukaryota</taxon>
        <taxon>Metazoa</taxon>
        <taxon>Ecdysozoa</taxon>
        <taxon>Arthropoda</taxon>
        <taxon>Hexapoda</taxon>
        <taxon>Insecta</taxon>
        <taxon>Pterygota</taxon>
        <taxon>Neoptera</taxon>
        <taxon>Endopterygota</taxon>
        <taxon>Coleoptera</taxon>
        <taxon>Polyphaga</taxon>
        <taxon>Cucujiformia</taxon>
        <taxon>Curculionidae</taxon>
        <taxon>Dryophthorinae</taxon>
        <taxon>Sitophilus</taxon>
    </lineage>
</organism>
<feature type="compositionally biased region" description="Acidic residues" evidence="7">
    <location>
        <begin position="150"/>
        <end position="161"/>
    </location>
</feature>
<dbReference type="RefSeq" id="XP_030753818.1">
    <property type="nucleotide sequence ID" value="XM_030897958.1"/>
</dbReference>
<evidence type="ECO:0000313" key="9">
    <source>
        <dbReference type="Proteomes" id="UP000504635"/>
    </source>
</evidence>
<dbReference type="SMART" id="SM00355">
    <property type="entry name" value="ZnF_C2H2"/>
    <property type="match status" value="5"/>
</dbReference>
<evidence type="ECO:0000259" key="8">
    <source>
        <dbReference type="PROSITE" id="PS50157"/>
    </source>
</evidence>
<feature type="domain" description="C2H2-type" evidence="8">
    <location>
        <begin position="285"/>
        <end position="313"/>
    </location>
</feature>
<feature type="domain" description="C2H2-type" evidence="8">
    <location>
        <begin position="192"/>
        <end position="214"/>
    </location>
</feature>
<evidence type="ECO:0000256" key="1">
    <source>
        <dbReference type="ARBA" id="ARBA00022723"/>
    </source>
</evidence>
<keyword evidence="9" id="KW-1185">Reference proteome</keyword>
<dbReference type="GO" id="GO:0000981">
    <property type="term" value="F:DNA-binding transcription factor activity, RNA polymerase II-specific"/>
    <property type="evidence" value="ECO:0007669"/>
    <property type="project" value="TreeGrafter"/>
</dbReference>
<gene>
    <name evidence="10" type="primary">LOC115880675</name>
</gene>
<dbReference type="Gene3D" id="3.30.160.60">
    <property type="entry name" value="Classic Zinc Finger"/>
    <property type="match status" value="4"/>
</dbReference>
<keyword evidence="4" id="KW-0862">Zinc</keyword>
<dbReference type="Proteomes" id="UP000504635">
    <property type="component" value="Unplaced"/>
</dbReference>
<sequence length="352" mass="41268">MYLQRSYCVLCSEHISNIQYNLKTTNSEKSNILLIKFVEEIYKNVFLTHCNICHNCYDLLNELDTIQVREKELFDKLKSYVAQVEKLSQPTSLDIKEEDVDDDNLDNCSLKSEPEFVLEGVNLNKLPIKIKRVPSKKSSTGKRQNRVIENSDDDDDNDADDDKDAFEKVQSLIKIELSKHKSTRKSKVAKDILCEMCGQSFKTRFKYEKHLIMHDDTYVSTAVNHRQEWLCHVCQKVFTQKVSLKRHLFIHSGQSRYQCEQCGKKFVHHSSFDVHKKIHAGLRNYQCNLCEKKFYMNSHLTRHMRATHMNIKDYECPTCGKEFAENYNLIAHMKLHKTEGNHLYVPSTDMNI</sequence>
<dbReference type="GeneID" id="115880675"/>
<feature type="compositionally biased region" description="Basic residues" evidence="7">
    <location>
        <begin position="134"/>
        <end position="145"/>
    </location>
</feature>
<accession>A0A6J2XQN2</accession>
<dbReference type="FunFam" id="3.30.160.60:FF:000303">
    <property type="entry name" value="Zinc finger protein 41"/>
    <property type="match status" value="1"/>
</dbReference>
<proteinExistence type="predicted"/>
<keyword evidence="1" id="KW-0479">Metal-binding</keyword>
<feature type="domain" description="C2H2-type" evidence="8">
    <location>
        <begin position="229"/>
        <end position="256"/>
    </location>
</feature>
<dbReference type="PANTHER" id="PTHR23235">
    <property type="entry name" value="KRUEPPEL-LIKE TRANSCRIPTION FACTOR"/>
    <property type="match status" value="1"/>
</dbReference>
<evidence type="ECO:0000256" key="4">
    <source>
        <dbReference type="ARBA" id="ARBA00022833"/>
    </source>
</evidence>
<evidence type="ECO:0000256" key="3">
    <source>
        <dbReference type="ARBA" id="ARBA00022771"/>
    </source>
</evidence>
<feature type="domain" description="C2H2-type" evidence="8">
    <location>
        <begin position="257"/>
        <end position="284"/>
    </location>
</feature>
<dbReference type="FunFam" id="3.30.160.60:FF:000446">
    <property type="entry name" value="Zinc finger protein"/>
    <property type="match status" value="1"/>
</dbReference>
<dbReference type="InterPro" id="IPR036236">
    <property type="entry name" value="Znf_C2H2_sf"/>
</dbReference>
<dbReference type="InterPro" id="IPR013087">
    <property type="entry name" value="Znf_C2H2_type"/>
</dbReference>
<dbReference type="GO" id="GO:0000978">
    <property type="term" value="F:RNA polymerase II cis-regulatory region sequence-specific DNA binding"/>
    <property type="evidence" value="ECO:0007669"/>
    <property type="project" value="TreeGrafter"/>
</dbReference>
<reference evidence="10" key="1">
    <citation type="submission" date="2025-08" db="UniProtKB">
        <authorList>
            <consortium name="RefSeq"/>
        </authorList>
    </citation>
    <scope>IDENTIFICATION</scope>
    <source>
        <tissue evidence="10">Gonads</tissue>
    </source>
</reference>
<protein>
    <submittedName>
        <fullName evidence="10">Zinc finger protein 665-like</fullName>
    </submittedName>
</protein>
<dbReference type="PROSITE" id="PS00028">
    <property type="entry name" value="ZINC_FINGER_C2H2_1"/>
    <property type="match status" value="5"/>
</dbReference>
<dbReference type="AlphaFoldDB" id="A0A6J2XQN2"/>
<evidence type="ECO:0000256" key="5">
    <source>
        <dbReference type="ARBA" id="ARBA00023242"/>
    </source>
</evidence>